<comment type="caution">
    <text evidence="1">The sequence shown here is derived from an EMBL/GenBank/DDBJ whole genome shotgun (WGS) entry which is preliminary data.</text>
</comment>
<keyword evidence="2" id="KW-1185">Reference proteome</keyword>
<dbReference type="AlphaFoldDB" id="A0A9W4EDC3"/>
<dbReference type="Proteomes" id="UP001153328">
    <property type="component" value="Unassembled WGS sequence"/>
</dbReference>
<name>A0A9W4EDC3_9ACTN</name>
<gene>
    <name evidence="1" type="ORF">SBRY_20300</name>
</gene>
<evidence type="ECO:0000313" key="1">
    <source>
        <dbReference type="EMBL" id="CAG7626799.1"/>
    </source>
</evidence>
<protein>
    <submittedName>
        <fullName evidence="1">Uncharacterized protein</fullName>
    </submittedName>
</protein>
<proteinExistence type="predicted"/>
<sequence length="335" mass="35173">MCLAAALRERHPDVLADLGQQVGGVLLRHAGVAAAHDGREVQRHDGAHRALVRPQADREGDRRLRGVLGAGDLGALALHDRVVGARRVHGVGRADQLGLGVATVVLARALAQLGHHAVGELLRVLHLAVGAAEGQQCAGRLRALDVALGDALRVGHAERLELGDVAVVEAQVVGGGVVGLLVVGGDRLGGDQLVLLVVAAAPLVHHEEDAGADRDERDDGTDDDPGALAAAALRRHRRLPVAVTGLLRHLPVGGLAGLLRVAVAGLRLAVRGLLRRLAVRRLRGLARLLRVAVSRLGLAVAGLLRRLLAVRVGRLLAVRVRRRLVVAHWNEGPLR</sequence>
<dbReference type="EMBL" id="CAJVAX010000012">
    <property type="protein sequence ID" value="CAG7626799.1"/>
    <property type="molecule type" value="Genomic_DNA"/>
</dbReference>
<evidence type="ECO:0000313" key="2">
    <source>
        <dbReference type="Proteomes" id="UP001153328"/>
    </source>
</evidence>
<accession>A0A9W4EDC3</accession>
<reference evidence="1" key="1">
    <citation type="submission" date="2021-06" db="EMBL/GenBank/DDBJ databases">
        <authorList>
            <person name="Arsene-Ploetze F."/>
        </authorList>
    </citation>
    <scope>NUCLEOTIDE SEQUENCE</scope>
    <source>
        <strain evidence="1">SBRY1</strain>
    </source>
</reference>
<organism evidence="1 2">
    <name type="scientific">Actinacidiphila bryophytorum</name>
    <dbReference type="NCBI Taxonomy" id="1436133"/>
    <lineage>
        <taxon>Bacteria</taxon>
        <taxon>Bacillati</taxon>
        <taxon>Actinomycetota</taxon>
        <taxon>Actinomycetes</taxon>
        <taxon>Kitasatosporales</taxon>
        <taxon>Streptomycetaceae</taxon>
        <taxon>Actinacidiphila</taxon>
    </lineage>
</organism>